<protein>
    <recommendedName>
        <fullName evidence="6">FecR protein domain-containing protein</fullName>
    </recommendedName>
</protein>
<accession>A0A365XZZ6</accession>
<dbReference type="GO" id="GO:0016989">
    <property type="term" value="F:sigma factor antagonist activity"/>
    <property type="evidence" value="ECO:0007669"/>
    <property type="project" value="TreeGrafter"/>
</dbReference>
<dbReference type="InterPro" id="IPR012373">
    <property type="entry name" value="Ferrdict_sens_TM"/>
</dbReference>
<evidence type="ECO:0000313" key="5">
    <source>
        <dbReference type="Proteomes" id="UP000253410"/>
    </source>
</evidence>
<reference evidence="4 5" key="1">
    <citation type="submission" date="2018-05" db="EMBL/GenBank/DDBJ databases">
        <title>Chitinophaga sp. K3CV102501T nov., isolated from isolated from a monsoon evergreen broad-leaved forest soil.</title>
        <authorList>
            <person name="Lv Y."/>
        </authorList>
    </citation>
    <scope>NUCLEOTIDE SEQUENCE [LARGE SCALE GENOMIC DNA]</scope>
    <source>
        <strain evidence="4 5">GDMCC 1.1325</strain>
    </source>
</reference>
<dbReference type="Proteomes" id="UP000253410">
    <property type="component" value="Unassembled WGS sequence"/>
</dbReference>
<evidence type="ECO:0000259" key="3">
    <source>
        <dbReference type="Pfam" id="PF16344"/>
    </source>
</evidence>
<dbReference type="PANTHER" id="PTHR30273">
    <property type="entry name" value="PERIPLASMIC SIGNAL SENSOR AND SIGMA FACTOR ACTIVATOR FECR-RELATED"/>
    <property type="match status" value="1"/>
</dbReference>
<dbReference type="PIRSF" id="PIRSF018266">
    <property type="entry name" value="FecR"/>
    <property type="match status" value="1"/>
</dbReference>
<keyword evidence="1" id="KW-1133">Transmembrane helix</keyword>
<dbReference type="Gene3D" id="3.55.50.30">
    <property type="match status" value="1"/>
</dbReference>
<evidence type="ECO:0008006" key="6">
    <source>
        <dbReference type="Google" id="ProtNLM"/>
    </source>
</evidence>
<dbReference type="EMBL" id="QFFJ01000001">
    <property type="protein sequence ID" value="RBL91936.1"/>
    <property type="molecule type" value="Genomic_DNA"/>
</dbReference>
<dbReference type="PANTHER" id="PTHR30273:SF2">
    <property type="entry name" value="PROTEIN FECR"/>
    <property type="match status" value="1"/>
</dbReference>
<dbReference type="Pfam" id="PF16344">
    <property type="entry name" value="FecR_C"/>
    <property type="match status" value="1"/>
</dbReference>
<dbReference type="OrthoDB" id="710152at2"/>
<evidence type="ECO:0000256" key="1">
    <source>
        <dbReference type="SAM" id="Phobius"/>
    </source>
</evidence>
<organism evidence="4 5">
    <name type="scientific">Chitinophaga flava</name>
    <dbReference type="NCBI Taxonomy" id="2259036"/>
    <lineage>
        <taxon>Bacteria</taxon>
        <taxon>Pseudomonadati</taxon>
        <taxon>Bacteroidota</taxon>
        <taxon>Chitinophagia</taxon>
        <taxon>Chitinophagales</taxon>
        <taxon>Chitinophagaceae</taxon>
        <taxon>Chitinophaga</taxon>
    </lineage>
</organism>
<dbReference type="Gene3D" id="2.60.120.1440">
    <property type="match status" value="1"/>
</dbReference>
<keyword evidence="1" id="KW-0472">Membrane</keyword>
<sequence length="327" mass="36510">MDESITMADFQPDSILLISYFEGNISDPATKADIEAYIASCKAPEVVQACMEAAWNNTSHLKSDKATDSDWQQFRRLAGIEAKRRTMYPQLAAAAVLLVLIIAAGGWFFKPQHKEKALVWQTITAAPGAPHQLQLPDGSQVTIFPGSSISYVKTFNTTVREIRLSGRAFFNITSAAERPFLVTAGKYTTQVLGTSFEVDDRQSLTVSLLSGKVRLLDNHGQPLTDLQPNQQAIIDKQAGSFHLTTIEANVVTAWTSGQLSFDQEKLNTVCTDLQQWYKTQIRIEKKELLQKRITAEFKQLPLQTVMGILSQTAGFRYRQEKDTIVIY</sequence>
<evidence type="ECO:0000313" key="4">
    <source>
        <dbReference type="EMBL" id="RBL91936.1"/>
    </source>
</evidence>
<feature type="transmembrane region" description="Helical" evidence="1">
    <location>
        <begin position="91"/>
        <end position="109"/>
    </location>
</feature>
<feature type="domain" description="FecR protein" evidence="2">
    <location>
        <begin position="122"/>
        <end position="214"/>
    </location>
</feature>
<dbReference type="AlphaFoldDB" id="A0A365XZZ6"/>
<keyword evidence="1" id="KW-0812">Transmembrane</keyword>
<keyword evidence="5" id="KW-1185">Reference proteome</keyword>
<feature type="domain" description="Protein FecR C-terminal" evidence="3">
    <location>
        <begin position="259"/>
        <end position="326"/>
    </location>
</feature>
<dbReference type="InterPro" id="IPR006860">
    <property type="entry name" value="FecR"/>
</dbReference>
<dbReference type="InterPro" id="IPR032508">
    <property type="entry name" value="FecR_C"/>
</dbReference>
<gene>
    <name evidence="4" type="ORF">DF182_04870</name>
</gene>
<proteinExistence type="predicted"/>
<evidence type="ECO:0000259" key="2">
    <source>
        <dbReference type="Pfam" id="PF04773"/>
    </source>
</evidence>
<dbReference type="Pfam" id="PF04773">
    <property type="entry name" value="FecR"/>
    <property type="match status" value="1"/>
</dbReference>
<comment type="caution">
    <text evidence="4">The sequence shown here is derived from an EMBL/GenBank/DDBJ whole genome shotgun (WGS) entry which is preliminary data.</text>
</comment>
<name>A0A365XZZ6_9BACT</name>